<dbReference type="PANTHER" id="PTHR43806:SF11">
    <property type="entry name" value="CEREVISIN-RELATED"/>
    <property type="match status" value="1"/>
</dbReference>
<dbReference type="InterPro" id="IPR000209">
    <property type="entry name" value="Peptidase_S8/S53_dom"/>
</dbReference>
<evidence type="ECO:0000313" key="9">
    <source>
        <dbReference type="EMBL" id="NYD85521.1"/>
    </source>
</evidence>
<proteinExistence type="inferred from homology"/>
<evidence type="ECO:0000256" key="6">
    <source>
        <dbReference type="SAM" id="MobiDB-lite"/>
    </source>
</evidence>
<comment type="caution">
    <text evidence="9">The sequence shown here is derived from an EMBL/GenBank/DDBJ whole genome shotgun (WGS) entry which is preliminary data.</text>
</comment>
<dbReference type="EMBL" id="BONN01000001">
    <property type="protein sequence ID" value="GIG31470.1"/>
    <property type="molecule type" value="Genomic_DNA"/>
</dbReference>
<protein>
    <recommendedName>
        <fullName evidence="7">Peptidase S8/S53 domain-containing protein</fullName>
    </recommendedName>
</protein>
<keyword evidence="3 5" id="KW-0378">Hydrolase</keyword>
<dbReference type="RefSeq" id="WP_140457318.1">
    <property type="nucleotide sequence ID" value="NZ_BAABFI010000011.1"/>
</dbReference>
<dbReference type="Proteomes" id="UP000618382">
    <property type="component" value="Unassembled WGS sequence"/>
</dbReference>
<sequence>MTRYPRDTDALGRPFGDDYRRSPLHASTSTGGAVPVSAARLARTPAGRSDRRQRAAMLERMRTGWDATHSQRLDIAVNKHDADTLVVNGEILVRASSWPEVSEELEEAGFSRVPLGYPDLESRLVRVEASKGTPMRRVEQVVRDLREEGHALSVSYVTPLGARPVLKPTAGGILPTPVTFASYADELSAHGAGVTVAVIDTGIAAEVRTDGWLDAVARHPTGPDDNIDALDAAPPDGYLDLYAGHGTFVAGAVAQVAPAATIVAYRAVGPGGAGSELDVAATLVRAVRDGAQVVNLSLGTQTLFDEPSIALGAALEVVAEIEADRGWETVVVAAAGNFGDETPTWPAAFNRVVAVGALTAALTPTTWSSRGSWVDISTVGEGVLSTYVQGSQSPEFTDAPQTFGTDAFARWMGTSFAAPQVAGAVARAMTELGISGPAAVNALLAAGKPVAGFGRALQILPGA</sequence>
<dbReference type="PRINTS" id="PR00723">
    <property type="entry name" value="SUBTILISIN"/>
</dbReference>
<keyword evidence="2 5" id="KW-0645">Protease</keyword>
<dbReference type="InterPro" id="IPR036852">
    <property type="entry name" value="Peptidase_S8/S53_dom_sf"/>
</dbReference>
<reference evidence="9 10" key="1">
    <citation type="submission" date="2020-07" db="EMBL/GenBank/DDBJ databases">
        <title>Sequencing the genomes of 1000 actinobacteria strains.</title>
        <authorList>
            <person name="Klenk H.-P."/>
        </authorList>
    </citation>
    <scope>NUCLEOTIDE SEQUENCE [LARGE SCALE GENOMIC DNA]</scope>
    <source>
        <strain evidence="9 10">DSM 24482</strain>
    </source>
</reference>
<keyword evidence="11" id="KW-1185">Reference proteome</keyword>
<dbReference type="GO" id="GO:0006508">
    <property type="term" value="P:proteolysis"/>
    <property type="evidence" value="ECO:0007669"/>
    <property type="project" value="UniProtKB-KW"/>
</dbReference>
<evidence type="ECO:0000313" key="11">
    <source>
        <dbReference type="Proteomes" id="UP000618382"/>
    </source>
</evidence>
<dbReference type="Gene3D" id="3.40.50.200">
    <property type="entry name" value="Peptidase S8/S53 domain"/>
    <property type="match status" value="1"/>
</dbReference>
<evidence type="ECO:0000313" key="8">
    <source>
        <dbReference type="EMBL" id="GIG31470.1"/>
    </source>
</evidence>
<dbReference type="Proteomes" id="UP000577956">
    <property type="component" value="Unassembled WGS sequence"/>
</dbReference>
<dbReference type="InterPro" id="IPR050131">
    <property type="entry name" value="Peptidase_S8_subtilisin-like"/>
</dbReference>
<dbReference type="Pfam" id="PF00082">
    <property type="entry name" value="Peptidase_S8"/>
    <property type="match status" value="1"/>
</dbReference>
<feature type="compositionally biased region" description="Basic and acidic residues" evidence="6">
    <location>
        <begin position="1"/>
        <end position="21"/>
    </location>
</feature>
<dbReference type="SUPFAM" id="SSF52743">
    <property type="entry name" value="Subtilisin-like"/>
    <property type="match status" value="1"/>
</dbReference>
<feature type="domain" description="Peptidase S8/S53" evidence="7">
    <location>
        <begin position="191"/>
        <end position="444"/>
    </location>
</feature>
<dbReference type="GO" id="GO:0004252">
    <property type="term" value="F:serine-type endopeptidase activity"/>
    <property type="evidence" value="ECO:0007669"/>
    <property type="project" value="UniProtKB-UniRule"/>
</dbReference>
<dbReference type="EMBL" id="JACCBK010000001">
    <property type="protein sequence ID" value="NYD85521.1"/>
    <property type="molecule type" value="Genomic_DNA"/>
</dbReference>
<organism evidence="9 10">
    <name type="scientific">Cellulomonas oligotrophica</name>
    <dbReference type="NCBI Taxonomy" id="931536"/>
    <lineage>
        <taxon>Bacteria</taxon>
        <taxon>Bacillati</taxon>
        <taxon>Actinomycetota</taxon>
        <taxon>Actinomycetes</taxon>
        <taxon>Micrococcales</taxon>
        <taxon>Cellulomonadaceae</taxon>
        <taxon>Cellulomonas</taxon>
    </lineage>
</organism>
<feature type="region of interest" description="Disordered" evidence="6">
    <location>
        <begin position="1"/>
        <end position="35"/>
    </location>
</feature>
<dbReference type="InterPro" id="IPR015500">
    <property type="entry name" value="Peptidase_S8_subtilisin-rel"/>
</dbReference>
<name>A0A7Y9JX37_9CELL</name>
<reference evidence="8 11" key="2">
    <citation type="submission" date="2021-01" db="EMBL/GenBank/DDBJ databases">
        <title>Whole genome shotgun sequence of Cellulomonas oligotrophica NBRC 109435.</title>
        <authorList>
            <person name="Komaki H."/>
            <person name="Tamura T."/>
        </authorList>
    </citation>
    <scope>NUCLEOTIDE SEQUENCE [LARGE SCALE GENOMIC DNA]</scope>
    <source>
        <strain evidence="8 11">NBRC 109435</strain>
    </source>
</reference>
<comment type="similarity">
    <text evidence="1 5">Belongs to the peptidase S8 family.</text>
</comment>
<evidence type="ECO:0000256" key="4">
    <source>
        <dbReference type="ARBA" id="ARBA00022825"/>
    </source>
</evidence>
<feature type="active site" description="Charge relay system" evidence="5">
    <location>
        <position position="245"/>
    </location>
</feature>
<dbReference type="PANTHER" id="PTHR43806">
    <property type="entry name" value="PEPTIDASE S8"/>
    <property type="match status" value="1"/>
</dbReference>
<feature type="active site" description="Charge relay system" evidence="5">
    <location>
        <position position="200"/>
    </location>
</feature>
<evidence type="ECO:0000256" key="2">
    <source>
        <dbReference type="ARBA" id="ARBA00022670"/>
    </source>
</evidence>
<evidence type="ECO:0000256" key="1">
    <source>
        <dbReference type="ARBA" id="ARBA00011073"/>
    </source>
</evidence>
<dbReference type="AlphaFoldDB" id="A0A7Y9JX37"/>
<dbReference type="InterPro" id="IPR023828">
    <property type="entry name" value="Peptidase_S8_Ser-AS"/>
</dbReference>
<dbReference type="PROSITE" id="PS00138">
    <property type="entry name" value="SUBTILASE_SER"/>
    <property type="match status" value="1"/>
</dbReference>
<evidence type="ECO:0000256" key="5">
    <source>
        <dbReference type="PROSITE-ProRule" id="PRU01240"/>
    </source>
</evidence>
<evidence type="ECO:0000259" key="7">
    <source>
        <dbReference type="Pfam" id="PF00082"/>
    </source>
</evidence>
<gene>
    <name evidence="9" type="ORF">BKA21_001070</name>
    <name evidence="8" type="ORF">Col01nite_06290</name>
</gene>
<keyword evidence="4 5" id="KW-0720">Serine protease</keyword>
<evidence type="ECO:0000256" key="3">
    <source>
        <dbReference type="ARBA" id="ARBA00022801"/>
    </source>
</evidence>
<dbReference type="PROSITE" id="PS51892">
    <property type="entry name" value="SUBTILASE"/>
    <property type="match status" value="1"/>
</dbReference>
<accession>A0A7Y9JX37</accession>
<evidence type="ECO:0000313" key="10">
    <source>
        <dbReference type="Proteomes" id="UP000577956"/>
    </source>
</evidence>
<feature type="active site" description="Charge relay system" evidence="5">
    <location>
        <position position="415"/>
    </location>
</feature>